<gene>
    <name evidence="16" type="primary">LOC106176551</name>
</gene>
<dbReference type="Proteomes" id="UP000085678">
    <property type="component" value="Unplaced"/>
</dbReference>
<evidence type="ECO:0000256" key="6">
    <source>
        <dbReference type="ARBA" id="ARBA00022692"/>
    </source>
</evidence>
<name>A0A1S3JVX3_LINAN</name>
<feature type="transmembrane region" description="Helical" evidence="14">
    <location>
        <begin position="618"/>
        <end position="635"/>
    </location>
</feature>
<organism evidence="15 16">
    <name type="scientific">Lingula anatina</name>
    <name type="common">Brachiopod</name>
    <name type="synonym">Lingula unguis</name>
    <dbReference type="NCBI Taxonomy" id="7574"/>
    <lineage>
        <taxon>Eukaryota</taxon>
        <taxon>Metazoa</taxon>
        <taxon>Spiralia</taxon>
        <taxon>Lophotrochozoa</taxon>
        <taxon>Brachiopoda</taxon>
        <taxon>Linguliformea</taxon>
        <taxon>Lingulata</taxon>
        <taxon>Lingulida</taxon>
        <taxon>Linguloidea</taxon>
        <taxon>Lingulidae</taxon>
        <taxon>Lingula</taxon>
    </lineage>
</organism>
<keyword evidence="5" id="KW-0808">Transferase</keyword>
<accession>A0A1S3JVX3</accession>
<dbReference type="GO" id="GO:0004100">
    <property type="term" value="F:chitin synthase activity"/>
    <property type="evidence" value="ECO:0007669"/>
    <property type="project" value="UniProtKB-EC"/>
</dbReference>
<evidence type="ECO:0000256" key="14">
    <source>
        <dbReference type="SAM" id="Phobius"/>
    </source>
</evidence>
<reference evidence="16" key="1">
    <citation type="submission" date="2025-08" db="UniProtKB">
        <authorList>
            <consortium name="RefSeq"/>
        </authorList>
    </citation>
    <scope>IDENTIFICATION</scope>
    <source>
        <tissue evidence="16">Gonads</tissue>
    </source>
</reference>
<feature type="compositionally biased region" description="Polar residues" evidence="13">
    <location>
        <begin position="1237"/>
        <end position="1250"/>
    </location>
</feature>
<evidence type="ECO:0000256" key="11">
    <source>
        <dbReference type="ARBA" id="ARBA00046329"/>
    </source>
</evidence>
<feature type="transmembrane region" description="Helical" evidence="14">
    <location>
        <begin position="994"/>
        <end position="1016"/>
    </location>
</feature>
<dbReference type="InterPro" id="IPR004835">
    <property type="entry name" value="Chitin_synth"/>
</dbReference>
<feature type="transmembrane region" description="Helical" evidence="14">
    <location>
        <begin position="576"/>
        <end position="598"/>
    </location>
</feature>
<evidence type="ECO:0000256" key="10">
    <source>
        <dbReference type="ARBA" id="ARBA00023180"/>
    </source>
</evidence>
<dbReference type="EC" id="2.4.1.16" evidence="2"/>
<evidence type="ECO:0000256" key="12">
    <source>
        <dbReference type="ARBA" id="ARBA00048014"/>
    </source>
</evidence>
<dbReference type="PANTHER" id="PTHR22914">
    <property type="entry name" value="CHITIN SYNTHASE"/>
    <property type="match status" value="1"/>
</dbReference>
<dbReference type="GO" id="GO:0005886">
    <property type="term" value="C:plasma membrane"/>
    <property type="evidence" value="ECO:0007669"/>
    <property type="project" value="UniProtKB-SubCell"/>
</dbReference>
<feature type="region of interest" description="Disordered" evidence="13">
    <location>
        <begin position="1193"/>
        <end position="1281"/>
    </location>
</feature>
<evidence type="ECO:0000256" key="2">
    <source>
        <dbReference type="ARBA" id="ARBA00012543"/>
    </source>
</evidence>
<dbReference type="GeneID" id="106176551"/>
<dbReference type="Pfam" id="PF03142">
    <property type="entry name" value="Chitin_synth_2"/>
    <property type="match status" value="1"/>
</dbReference>
<feature type="transmembrane region" description="Helical" evidence="14">
    <location>
        <begin position="80"/>
        <end position="101"/>
    </location>
</feature>
<comment type="catalytic activity">
    <reaction evidence="12">
        <text>[(1-&gt;4)-N-acetyl-beta-D-glucosaminyl](n) + UDP-N-acetyl-alpha-D-glucosamine = [(1-&gt;4)-N-acetyl-beta-D-glucosaminyl](n+1) + UDP + H(+)</text>
        <dbReference type="Rhea" id="RHEA:16637"/>
        <dbReference type="Rhea" id="RHEA-COMP:9593"/>
        <dbReference type="Rhea" id="RHEA-COMP:9595"/>
        <dbReference type="ChEBI" id="CHEBI:15378"/>
        <dbReference type="ChEBI" id="CHEBI:17029"/>
        <dbReference type="ChEBI" id="CHEBI:57705"/>
        <dbReference type="ChEBI" id="CHEBI:58223"/>
        <dbReference type="EC" id="2.4.1.16"/>
    </reaction>
</comment>
<keyword evidence="8" id="KW-0175">Coiled coil</keyword>
<evidence type="ECO:0000256" key="3">
    <source>
        <dbReference type="ARBA" id="ARBA00022475"/>
    </source>
</evidence>
<evidence type="ECO:0000256" key="7">
    <source>
        <dbReference type="ARBA" id="ARBA00022989"/>
    </source>
</evidence>
<dbReference type="SUPFAM" id="SSF53448">
    <property type="entry name" value="Nucleotide-diphospho-sugar transferases"/>
    <property type="match status" value="1"/>
</dbReference>
<proteinExistence type="inferred from homology"/>
<feature type="transmembrane region" description="Helical" evidence="14">
    <location>
        <begin position="677"/>
        <end position="693"/>
    </location>
</feature>
<dbReference type="RefSeq" id="XP_013414442.1">
    <property type="nucleotide sequence ID" value="XM_013558988.1"/>
</dbReference>
<keyword evidence="9 14" id="KW-0472">Membrane</keyword>
<comment type="similarity">
    <text evidence="11">Belongs to the chitin synthase family. Class IV subfamily.</text>
</comment>
<evidence type="ECO:0000256" key="1">
    <source>
        <dbReference type="ARBA" id="ARBA00004651"/>
    </source>
</evidence>
<dbReference type="InParanoid" id="A0A1S3JVX3"/>
<dbReference type="GO" id="GO:0006031">
    <property type="term" value="P:chitin biosynthetic process"/>
    <property type="evidence" value="ECO:0007669"/>
    <property type="project" value="TreeGrafter"/>
</dbReference>
<evidence type="ECO:0000313" key="15">
    <source>
        <dbReference type="Proteomes" id="UP000085678"/>
    </source>
</evidence>
<feature type="transmembrane region" description="Helical" evidence="14">
    <location>
        <begin position="945"/>
        <end position="963"/>
    </location>
</feature>
<dbReference type="KEGG" id="lak:106176551"/>
<keyword evidence="6 14" id="KW-0812">Transmembrane</keyword>
<keyword evidence="15" id="KW-1185">Reference proteome</keyword>
<evidence type="ECO:0000313" key="16">
    <source>
        <dbReference type="RefSeq" id="XP_013414442.1"/>
    </source>
</evidence>
<dbReference type="FunFam" id="3.90.550.10:FF:000139">
    <property type="entry name" value="Chitin synthase 8"/>
    <property type="match status" value="1"/>
</dbReference>
<feature type="transmembrane region" description="Helical" evidence="14">
    <location>
        <begin position="642"/>
        <end position="665"/>
    </location>
</feature>
<comment type="subcellular location">
    <subcellularLocation>
        <location evidence="1">Cell membrane</location>
        <topology evidence="1">Multi-pass membrane protein</topology>
    </subcellularLocation>
</comment>
<evidence type="ECO:0000256" key="8">
    <source>
        <dbReference type="ARBA" id="ARBA00023054"/>
    </source>
</evidence>
<dbReference type="PANTHER" id="PTHR22914:SF42">
    <property type="entry name" value="CHITIN SYNTHASE"/>
    <property type="match status" value="1"/>
</dbReference>
<dbReference type="CDD" id="cd04190">
    <property type="entry name" value="Chitin_synth_C"/>
    <property type="match status" value="1"/>
</dbReference>
<sequence length="1281" mass="145929">MTPLLMLALPVGAERFNMTDLFQLDFQRCKGINNQTYEGKPYPSSATWEAGIAMLIQVCCSLVCWYCAKTACKIQMQRVSFAIPLSVATPLAVAILMPLALDGNSYFPFTLPYLQWNIPELSNDLIEKYSWIWIIWWSSLAWITFYIWMPRSGRLAKGEKLFVKPFNCSILLEQDMKLNRRRDDREFVRNEKVREFMRVEEVMNNPKSFDDTERVYTASVARRSPKTPLIYICATMWHETENEMLQMLKSIFRLDMDQCSRRLAQQYFDVNDPDYYEFEGHIFFDDAFTPHADGNPNYTVNDFVKLLVRVVDIAASAIHRIPMSIPPPTKIPTPYGGRLVWQLPGGNKLVAHLKDKAKIRHRKRWSQVMYLYYFLGYRLMQKVENVKQVGKLAENTFLLALDGDVDFQPSAVQILVDLMKRNENVGAACGRIHPIGSGPMVWYQKFEYAVSHWFQKATEHMIGCVLCSPGCFSLFRGSALMDDNVMRKYATTPTEAVHYLQYDQGEDRWLCTLLLQQGYRVEYSAASDALTYAPETFDEFFNQRRRWSPSTMANVMDLLLSFKHTVKVNQDISMLYIIYQACLLVSSILGPGTIFLVVVGAFQTINIWPDDFNPDDKAFFINIVPIIMYIILCYVTSTKIQLFVAAVMSAIYALVMALVLVSISLQMNEEGYCSPTALFFFLVAGAFLLAAIVHPQEFYCVFAGILYYLLIPSMYLLLFIYSMCNLHVVSWGTREVKVAEMPTPNKEKQQPKNAEKTTNSAKAALMKLFSAAKAEKGEDGFKLTFGKLFRCICCPRDNSEDVNQKLSAIYSRIDEMDKNMLNHRSGVVFGRDSTAESNLHVPTESMVEDRRPSFTTEDGNFPKLDILEADVFTVNPVFEEEERDELVNPMWTEDEGLKDGPIVLQEEAETQFWQDLIKQYLFPLENDQKHQEHMAAELKTLRNKVTFAIFLLNAIFVVVVFVLQKEKDKLSIPWPFSCGYNATKNLELEPIGTVFLVFFLLILLIQLLGMIAHRLLTFWHIISTTPVSGKLDQTAAKIALVRDLQRLPQGDDDSDRMSVCSFTSGASDDEFNFARERKKSFAKHVKKKKKTVKEGYATMNKAFVERFLALSDQGPEKFQQQHGRRHTMAGSYQDRKCKQALASLADEWDQVFQEEKISNLRNKWKGAARAIQLTRAFQLKKGVKAQKIETINESAESSGSGTFDVPVVPNKEYDNPVFEGDEGVYTDIPGSYPADTPGSSLANTPGSSPADTPEASLANTPGSIPEIISDNDTDVLWSEKL</sequence>
<dbReference type="InterPro" id="IPR029044">
    <property type="entry name" value="Nucleotide-diphossugar_trans"/>
</dbReference>
<evidence type="ECO:0000256" key="4">
    <source>
        <dbReference type="ARBA" id="ARBA00022676"/>
    </source>
</evidence>
<dbReference type="OrthoDB" id="370884at2759"/>
<feature type="transmembrane region" description="Helical" evidence="14">
    <location>
        <begin position="700"/>
        <end position="721"/>
    </location>
</feature>
<evidence type="ECO:0000256" key="13">
    <source>
        <dbReference type="SAM" id="MobiDB-lite"/>
    </source>
</evidence>
<keyword evidence="10" id="KW-0325">Glycoprotein</keyword>
<keyword evidence="7 14" id="KW-1133">Transmembrane helix</keyword>
<evidence type="ECO:0000256" key="5">
    <source>
        <dbReference type="ARBA" id="ARBA00022679"/>
    </source>
</evidence>
<evidence type="ECO:0000256" key="9">
    <source>
        <dbReference type="ARBA" id="ARBA00023136"/>
    </source>
</evidence>
<keyword evidence="4" id="KW-0328">Glycosyltransferase</keyword>
<feature type="transmembrane region" description="Helical" evidence="14">
    <location>
        <begin position="129"/>
        <end position="148"/>
    </location>
</feature>
<protein>
    <recommendedName>
        <fullName evidence="2">chitin synthase</fullName>
        <ecNumber evidence="2">2.4.1.16</ecNumber>
    </recommendedName>
</protein>
<feature type="transmembrane region" description="Helical" evidence="14">
    <location>
        <begin position="50"/>
        <end position="68"/>
    </location>
</feature>
<keyword evidence="3" id="KW-1003">Cell membrane</keyword>